<accession>A0ACC2R603</accession>
<proteinExistence type="predicted"/>
<dbReference type="Proteomes" id="UP001231649">
    <property type="component" value="Chromosome 6"/>
</dbReference>
<gene>
    <name evidence="1" type="ORF">PYW08_014955</name>
</gene>
<evidence type="ECO:0000313" key="1">
    <source>
        <dbReference type="EMBL" id="KAJ8732225.1"/>
    </source>
</evidence>
<organism evidence="1 2">
    <name type="scientific">Mythimna loreyi</name>
    <dbReference type="NCBI Taxonomy" id="667449"/>
    <lineage>
        <taxon>Eukaryota</taxon>
        <taxon>Metazoa</taxon>
        <taxon>Ecdysozoa</taxon>
        <taxon>Arthropoda</taxon>
        <taxon>Hexapoda</taxon>
        <taxon>Insecta</taxon>
        <taxon>Pterygota</taxon>
        <taxon>Neoptera</taxon>
        <taxon>Endopterygota</taxon>
        <taxon>Lepidoptera</taxon>
        <taxon>Glossata</taxon>
        <taxon>Ditrysia</taxon>
        <taxon>Noctuoidea</taxon>
        <taxon>Noctuidae</taxon>
        <taxon>Noctuinae</taxon>
        <taxon>Hadenini</taxon>
        <taxon>Mythimna</taxon>
    </lineage>
</organism>
<evidence type="ECO:0000313" key="2">
    <source>
        <dbReference type="Proteomes" id="UP001231649"/>
    </source>
</evidence>
<protein>
    <submittedName>
        <fullName evidence="1">Uncharacterized protein</fullName>
    </submittedName>
</protein>
<sequence length="159" mass="17519">MFRSFLVLCICGVSLSTSQAGAEQNSGCGPNEVFNACTSCPYEDSCYDRYDIFCLDDAYVTCEPGCVCKEGFIRKTLGRECIPKEECGAPCDIFELYTDCKQISKETCSSIGNPLKLDGGESCTPGCSCWDGYYRENETQPCLHRCLCSELENSPECQS</sequence>
<reference evidence="1" key="1">
    <citation type="submission" date="2023-03" db="EMBL/GenBank/DDBJ databases">
        <title>Chromosome-level genomes of two armyworms, Mythimna separata and Mythimna loreyi, provide insights into the biosynthesis and reception of sex pheromones.</title>
        <authorList>
            <person name="Zhao H."/>
        </authorList>
    </citation>
    <scope>NUCLEOTIDE SEQUENCE</scope>
    <source>
        <strain evidence="1">BeijingLab</strain>
    </source>
</reference>
<dbReference type="EMBL" id="CM056782">
    <property type="protein sequence ID" value="KAJ8732225.1"/>
    <property type="molecule type" value="Genomic_DNA"/>
</dbReference>
<name>A0ACC2R603_9NEOP</name>
<keyword evidence="2" id="KW-1185">Reference proteome</keyword>
<comment type="caution">
    <text evidence="1">The sequence shown here is derived from an EMBL/GenBank/DDBJ whole genome shotgun (WGS) entry which is preliminary data.</text>
</comment>